<keyword evidence="1" id="KW-1133">Transmembrane helix</keyword>
<feature type="transmembrane region" description="Helical" evidence="1">
    <location>
        <begin position="84"/>
        <end position="106"/>
    </location>
</feature>
<evidence type="ECO:0000313" key="3">
    <source>
        <dbReference type="Proteomes" id="UP000178908"/>
    </source>
</evidence>
<keyword evidence="1" id="KW-0472">Membrane</keyword>
<gene>
    <name evidence="2" type="ORF">A3C61_00590</name>
</gene>
<feature type="transmembrane region" description="Helical" evidence="1">
    <location>
        <begin position="7"/>
        <end position="30"/>
    </location>
</feature>
<evidence type="ECO:0000313" key="2">
    <source>
        <dbReference type="EMBL" id="OGN08596.1"/>
    </source>
</evidence>
<organism evidence="2 3">
    <name type="scientific">Candidatus Yanofskybacteria bacterium RIFCSPHIGHO2_02_FULL_39_10</name>
    <dbReference type="NCBI Taxonomy" id="1802674"/>
    <lineage>
        <taxon>Bacteria</taxon>
        <taxon>Candidatus Yanofskyibacteriota</taxon>
    </lineage>
</organism>
<accession>A0A1F8F8N2</accession>
<comment type="caution">
    <text evidence="2">The sequence shown here is derived from an EMBL/GenBank/DDBJ whole genome shotgun (WGS) entry which is preliminary data.</text>
</comment>
<evidence type="ECO:0000256" key="1">
    <source>
        <dbReference type="SAM" id="Phobius"/>
    </source>
</evidence>
<keyword evidence="1" id="KW-0812">Transmembrane</keyword>
<dbReference type="Proteomes" id="UP000178908">
    <property type="component" value="Unassembled WGS sequence"/>
</dbReference>
<feature type="transmembrane region" description="Helical" evidence="1">
    <location>
        <begin position="118"/>
        <end position="137"/>
    </location>
</feature>
<protein>
    <submittedName>
        <fullName evidence="2">Uncharacterized protein</fullName>
    </submittedName>
</protein>
<reference evidence="2 3" key="1">
    <citation type="journal article" date="2016" name="Nat. Commun.">
        <title>Thousands of microbial genomes shed light on interconnected biogeochemical processes in an aquifer system.</title>
        <authorList>
            <person name="Anantharaman K."/>
            <person name="Brown C.T."/>
            <person name="Hug L.A."/>
            <person name="Sharon I."/>
            <person name="Castelle C.J."/>
            <person name="Probst A.J."/>
            <person name="Thomas B.C."/>
            <person name="Singh A."/>
            <person name="Wilkins M.J."/>
            <person name="Karaoz U."/>
            <person name="Brodie E.L."/>
            <person name="Williams K.H."/>
            <person name="Hubbard S.S."/>
            <person name="Banfield J.F."/>
        </authorList>
    </citation>
    <scope>NUCLEOTIDE SEQUENCE [LARGE SCALE GENOMIC DNA]</scope>
</reference>
<proteinExistence type="predicted"/>
<dbReference type="AlphaFoldDB" id="A0A1F8F8N2"/>
<name>A0A1F8F8N2_9BACT</name>
<sequence>MTDLLKILPIYFFAVLTSIWYSFVNFQFLFSKIKSGIYTVPYTSHIFEKFHNFVAGAYLFNMLICYFPAIFLTAIMFKISVDRFGGLSSALMVNHATSVLASVLFIRLLSGETPNRNGWIAIILILTALPFAANSSTNIKP</sequence>
<feature type="transmembrane region" description="Helical" evidence="1">
    <location>
        <begin position="50"/>
        <end position="77"/>
    </location>
</feature>
<dbReference type="EMBL" id="MGJO01000046">
    <property type="protein sequence ID" value="OGN08596.1"/>
    <property type="molecule type" value="Genomic_DNA"/>
</dbReference>